<dbReference type="InterPro" id="IPR036504">
    <property type="entry name" value="CGI121/TPRKB_sf"/>
</dbReference>
<feature type="coiled-coil region" evidence="6">
    <location>
        <begin position="87"/>
        <end position="114"/>
    </location>
</feature>
<dbReference type="GO" id="GO:0002949">
    <property type="term" value="P:tRNA threonylcarbamoyladenosine modification"/>
    <property type="evidence" value="ECO:0007669"/>
    <property type="project" value="TreeGrafter"/>
</dbReference>
<reference evidence="7" key="1">
    <citation type="journal article" date="2023" name="Plant J.">
        <title>The genome of the king protea, Protea cynaroides.</title>
        <authorList>
            <person name="Chang J."/>
            <person name="Duong T.A."/>
            <person name="Schoeman C."/>
            <person name="Ma X."/>
            <person name="Roodt D."/>
            <person name="Barker N."/>
            <person name="Li Z."/>
            <person name="Van de Peer Y."/>
            <person name="Mizrachi E."/>
        </authorList>
    </citation>
    <scope>NUCLEOTIDE SEQUENCE</scope>
    <source>
        <tissue evidence="7">Young leaves</tissue>
    </source>
</reference>
<evidence type="ECO:0000256" key="4">
    <source>
        <dbReference type="ARBA" id="ARBA00023242"/>
    </source>
</evidence>
<evidence type="ECO:0000256" key="1">
    <source>
        <dbReference type="ARBA" id="ARBA00004123"/>
    </source>
</evidence>
<dbReference type="SUPFAM" id="SSF143870">
    <property type="entry name" value="PF0523-like"/>
    <property type="match status" value="1"/>
</dbReference>
<evidence type="ECO:0000256" key="2">
    <source>
        <dbReference type="ARBA" id="ARBA00005546"/>
    </source>
</evidence>
<comment type="caution">
    <text evidence="7">The sequence shown here is derived from an EMBL/GenBank/DDBJ whole genome shotgun (WGS) entry which is preliminary data.</text>
</comment>
<keyword evidence="3" id="KW-0819">tRNA processing</keyword>
<sequence>MKVFEVDGSTLSLALFSDVMNSNELLDAIQIGRLEPEVAFLNASLVPDMLPVLVAAHKTFLAKSREALTTRTQHSELVYNYSGSKHMKNMEKLINGREINLEELKGRANQAQIQKHYKISDLELGISSLAEAITCQIATRNTWSPTATGRLHAAATAGSVPTGGLVEAVDGLGQRLNQVPTAGMQGGSYCVDFYGGNIIDGRRWHGPESEPDLRTGSGS</sequence>
<dbReference type="GO" id="GO:0005829">
    <property type="term" value="C:cytosol"/>
    <property type="evidence" value="ECO:0007669"/>
    <property type="project" value="TreeGrafter"/>
</dbReference>
<proteinExistence type="inferred from homology"/>
<dbReference type="EMBL" id="JAMYWD010000008">
    <property type="protein sequence ID" value="KAJ4964055.1"/>
    <property type="molecule type" value="Genomic_DNA"/>
</dbReference>
<dbReference type="PANTHER" id="PTHR15840:SF10">
    <property type="entry name" value="EKC_KEOPS COMPLEX SUBUNIT TPRKB"/>
    <property type="match status" value="1"/>
</dbReference>
<dbReference type="InterPro" id="IPR013926">
    <property type="entry name" value="CGI121/TPRKB"/>
</dbReference>
<evidence type="ECO:0000256" key="3">
    <source>
        <dbReference type="ARBA" id="ARBA00022694"/>
    </source>
</evidence>
<keyword evidence="4 5" id="KW-0539">Nucleus</keyword>
<evidence type="ECO:0000313" key="7">
    <source>
        <dbReference type="EMBL" id="KAJ4964055.1"/>
    </source>
</evidence>
<comment type="similarity">
    <text evidence="2 5">Belongs to the CGI121/TPRKB family.</text>
</comment>
<keyword evidence="6" id="KW-0175">Coiled coil</keyword>
<organism evidence="7 8">
    <name type="scientific">Protea cynaroides</name>
    <dbReference type="NCBI Taxonomy" id="273540"/>
    <lineage>
        <taxon>Eukaryota</taxon>
        <taxon>Viridiplantae</taxon>
        <taxon>Streptophyta</taxon>
        <taxon>Embryophyta</taxon>
        <taxon>Tracheophyta</taxon>
        <taxon>Spermatophyta</taxon>
        <taxon>Magnoliopsida</taxon>
        <taxon>Proteales</taxon>
        <taxon>Proteaceae</taxon>
        <taxon>Protea</taxon>
    </lineage>
</organism>
<dbReference type="PANTHER" id="PTHR15840">
    <property type="entry name" value="CGI-121 FAMILY MEMBER"/>
    <property type="match status" value="1"/>
</dbReference>
<dbReference type="OrthoDB" id="329139at2759"/>
<dbReference type="GO" id="GO:0005634">
    <property type="term" value="C:nucleus"/>
    <property type="evidence" value="ECO:0007669"/>
    <property type="project" value="UniProtKB-SubCell"/>
</dbReference>
<accession>A0A9Q0K6J7</accession>
<comment type="subcellular location">
    <subcellularLocation>
        <location evidence="1">Nucleus</location>
    </subcellularLocation>
</comment>
<evidence type="ECO:0000256" key="5">
    <source>
        <dbReference type="RuleBase" id="RU004398"/>
    </source>
</evidence>
<dbReference type="Gene3D" id="3.30.2380.10">
    <property type="entry name" value="CGI121/TPRKB"/>
    <property type="match status" value="2"/>
</dbReference>
<evidence type="ECO:0000256" key="6">
    <source>
        <dbReference type="SAM" id="Coils"/>
    </source>
</evidence>
<dbReference type="AlphaFoldDB" id="A0A9Q0K6J7"/>
<dbReference type="Pfam" id="PF08617">
    <property type="entry name" value="CGI-121"/>
    <property type="match status" value="1"/>
</dbReference>
<evidence type="ECO:0000313" key="8">
    <source>
        <dbReference type="Proteomes" id="UP001141806"/>
    </source>
</evidence>
<dbReference type="GO" id="GO:0000408">
    <property type="term" value="C:EKC/KEOPS complex"/>
    <property type="evidence" value="ECO:0007669"/>
    <property type="project" value="TreeGrafter"/>
</dbReference>
<gene>
    <name evidence="7" type="ORF">NE237_023994</name>
</gene>
<name>A0A9Q0K6J7_9MAGN</name>
<keyword evidence="8" id="KW-1185">Reference proteome</keyword>
<dbReference type="Proteomes" id="UP001141806">
    <property type="component" value="Unassembled WGS sequence"/>
</dbReference>
<protein>
    <submittedName>
        <fullName evidence="7">Uncharacterized protein</fullName>
    </submittedName>
</protein>